<reference evidence="2" key="1">
    <citation type="submission" date="2018-05" db="EMBL/GenBank/DDBJ databases">
        <authorList>
            <person name="Lanie J.A."/>
            <person name="Ng W.-L."/>
            <person name="Kazmierczak K.M."/>
            <person name="Andrzejewski T.M."/>
            <person name="Davidsen T.M."/>
            <person name="Wayne K.J."/>
            <person name="Tettelin H."/>
            <person name="Glass J.I."/>
            <person name="Rusch D."/>
            <person name="Podicherti R."/>
            <person name="Tsui H.-C.T."/>
            <person name="Winkler M.E."/>
        </authorList>
    </citation>
    <scope>NUCLEOTIDE SEQUENCE</scope>
</reference>
<name>A0A383AVB8_9ZZZZ</name>
<accession>A0A383AVB8</accession>
<keyword evidence="1" id="KW-0472">Membrane</keyword>
<keyword evidence="1" id="KW-1133">Transmembrane helix</keyword>
<keyword evidence="1" id="KW-0812">Transmembrane</keyword>
<feature type="transmembrane region" description="Helical" evidence="1">
    <location>
        <begin position="127"/>
        <end position="145"/>
    </location>
</feature>
<organism evidence="2">
    <name type="scientific">marine metagenome</name>
    <dbReference type="NCBI Taxonomy" id="408172"/>
    <lineage>
        <taxon>unclassified sequences</taxon>
        <taxon>metagenomes</taxon>
        <taxon>ecological metagenomes</taxon>
    </lineage>
</organism>
<proteinExistence type="predicted"/>
<evidence type="ECO:0000313" key="2">
    <source>
        <dbReference type="EMBL" id="SVE11098.1"/>
    </source>
</evidence>
<dbReference type="EMBL" id="UINC01194823">
    <property type="protein sequence ID" value="SVE11098.1"/>
    <property type="molecule type" value="Genomic_DNA"/>
</dbReference>
<dbReference type="AlphaFoldDB" id="A0A383AVB8"/>
<gene>
    <name evidence="2" type="ORF">METZ01_LOCUS463952</name>
</gene>
<protein>
    <submittedName>
        <fullName evidence="2">Uncharacterized protein</fullName>
    </submittedName>
</protein>
<evidence type="ECO:0000256" key="1">
    <source>
        <dbReference type="SAM" id="Phobius"/>
    </source>
</evidence>
<sequence>MVVSKAIRITAISLLTNFSLALALPVLPQVTLKSGTNIRVRLNQTLNSKTAQTGSLVMLSVVDAVKVDGVVVIEAGAQAEGTVSNAKKAGLIGTPGAIGITVNTVQAVDGTKVAVMATAVRDGENKMVISVILGLLCLVGFLMSGGEGTLDSSQMIDCRVLSDTDIDA</sequence>